<feature type="domain" description="Metallo-beta-lactamase" evidence="2">
    <location>
        <begin position="54"/>
        <end position="245"/>
    </location>
</feature>
<protein>
    <submittedName>
        <fullName evidence="3">Beta-lactamase domain protein</fullName>
    </submittedName>
</protein>
<feature type="transmembrane region" description="Helical" evidence="1">
    <location>
        <begin position="15"/>
        <end position="32"/>
    </location>
</feature>
<dbReference type="Pfam" id="PF00753">
    <property type="entry name" value="Lactamase_B"/>
    <property type="match status" value="1"/>
</dbReference>
<dbReference type="AlphaFoldDB" id="A0A0G2A2W1"/>
<dbReference type="InterPro" id="IPR036866">
    <property type="entry name" value="RibonucZ/Hydroxyglut_hydro"/>
</dbReference>
<dbReference type="SUPFAM" id="SSF56281">
    <property type="entry name" value="Metallo-hydrolase/oxidoreductase"/>
    <property type="match status" value="1"/>
</dbReference>
<reference evidence="3 4" key="1">
    <citation type="journal article" date="2015" name="Nature">
        <title>rRNA introns, odd ribosomes, and small enigmatic genomes across a large radiation of phyla.</title>
        <authorList>
            <person name="Brown C.T."/>
            <person name="Hug L.A."/>
            <person name="Thomas B.C."/>
            <person name="Sharon I."/>
            <person name="Castelle C.J."/>
            <person name="Singh A."/>
            <person name="Wilkins M.J."/>
            <person name="Williams K.H."/>
            <person name="Banfield J.F."/>
        </authorList>
    </citation>
    <scope>NUCLEOTIDE SEQUENCE [LARGE SCALE GENOMIC DNA]</scope>
</reference>
<accession>A0A0G2A2W1</accession>
<organism evidence="3 4">
    <name type="scientific">candidate division Kazan bacterium GW2011_GWB1_52_7</name>
    <dbReference type="NCBI Taxonomy" id="1620414"/>
    <lineage>
        <taxon>Bacteria</taxon>
        <taxon>Bacteria division Kazan-3B-28</taxon>
    </lineage>
</organism>
<sequence length="291" mass="32603">MVSIPKLPAKTRDRLILSVLSSVFILIWWAIYPQIVRSLSGENYFVARFYDVGQGDAILLQYRSTQILVDGGPDERILSHLGEDLLPWDQEIELLVLTHPQADHLTGLLGVLERYKVKNVLYYPSLYDTKGYQQFLDLIAKEGALIFLAQRGQQLEVGPLLLQVVWPPANYHAKNVNNESVILVAEYGEFSLFLPGDLEEDGQKKLSINHDVDLIKMAHHGANNGLGLPLLRAIVPDLAVISVGKGNRFGHPHEQTLAALRQLGVPYLRTDLNGTITIGSNGKDFWYDTDR</sequence>
<evidence type="ECO:0000259" key="2">
    <source>
        <dbReference type="SMART" id="SM00849"/>
    </source>
</evidence>
<dbReference type="CDD" id="cd07731">
    <property type="entry name" value="ComA-like_MBL-fold"/>
    <property type="match status" value="1"/>
</dbReference>
<dbReference type="EMBL" id="LCRB01000005">
    <property type="protein sequence ID" value="KKW26504.1"/>
    <property type="molecule type" value="Genomic_DNA"/>
</dbReference>
<dbReference type="PANTHER" id="PTHR30619:SF1">
    <property type="entry name" value="RECOMBINATION PROTEIN 2"/>
    <property type="match status" value="1"/>
</dbReference>
<proteinExistence type="predicted"/>
<dbReference type="SMART" id="SM00849">
    <property type="entry name" value="Lactamase_B"/>
    <property type="match status" value="1"/>
</dbReference>
<dbReference type="InterPro" id="IPR052159">
    <property type="entry name" value="Competence_DNA_uptake"/>
</dbReference>
<dbReference type="Gene3D" id="3.60.15.10">
    <property type="entry name" value="Ribonuclease Z/Hydroxyacylglutathione hydrolase-like"/>
    <property type="match status" value="1"/>
</dbReference>
<keyword evidence="1" id="KW-0812">Transmembrane</keyword>
<evidence type="ECO:0000313" key="4">
    <source>
        <dbReference type="Proteomes" id="UP000034913"/>
    </source>
</evidence>
<keyword evidence="1" id="KW-1133">Transmembrane helix</keyword>
<dbReference type="InterPro" id="IPR001279">
    <property type="entry name" value="Metallo-B-lactamas"/>
</dbReference>
<dbReference type="PANTHER" id="PTHR30619">
    <property type="entry name" value="DNA INTERNALIZATION/COMPETENCE PROTEIN COMEC/REC2"/>
    <property type="match status" value="1"/>
</dbReference>
<keyword evidence="1" id="KW-0472">Membrane</keyword>
<dbReference type="PATRIC" id="fig|1620414.3.peg.626"/>
<name>A0A0G2A2W1_UNCK3</name>
<evidence type="ECO:0000256" key="1">
    <source>
        <dbReference type="SAM" id="Phobius"/>
    </source>
</evidence>
<gene>
    <name evidence="3" type="ORF">VF00_C0005G0007</name>
</gene>
<dbReference type="InterPro" id="IPR035681">
    <property type="entry name" value="ComA-like_MBL"/>
</dbReference>
<dbReference type="Proteomes" id="UP000034913">
    <property type="component" value="Unassembled WGS sequence"/>
</dbReference>
<comment type="caution">
    <text evidence="3">The sequence shown here is derived from an EMBL/GenBank/DDBJ whole genome shotgun (WGS) entry which is preliminary data.</text>
</comment>
<evidence type="ECO:0000313" key="3">
    <source>
        <dbReference type="EMBL" id="KKW26504.1"/>
    </source>
</evidence>